<dbReference type="GO" id="GO:0004222">
    <property type="term" value="F:metalloendopeptidase activity"/>
    <property type="evidence" value="ECO:0007669"/>
    <property type="project" value="InterPro"/>
</dbReference>
<keyword evidence="5" id="KW-0378">Hydrolase</keyword>
<evidence type="ECO:0000313" key="10">
    <source>
        <dbReference type="Proteomes" id="UP000199181"/>
    </source>
</evidence>
<dbReference type="GO" id="GO:0046872">
    <property type="term" value="F:metal ion binding"/>
    <property type="evidence" value="ECO:0007669"/>
    <property type="project" value="UniProtKB-KW"/>
</dbReference>
<dbReference type="CDD" id="cd11306">
    <property type="entry name" value="M35_peptidyl-Lys"/>
    <property type="match status" value="1"/>
</dbReference>
<evidence type="ECO:0000259" key="8">
    <source>
        <dbReference type="SMART" id="SM01351"/>
    </source>
</evidence>
<evidence type="ECO:0000256" key="3">
    <source>
        <dbReference type="ARBA" id="ARBA00022670"/>
    </source>
</evidence>
<dbReference type="Gene3D" id="3.40.390.10">
    <property type="entry name" value="Collagenase (Catalytic Domain)"/>
    <property type="match status" value="1"/>
</dbReference>
<name>A0A1I0CZR2_9BACT</name>
<evidence type="ECO:0000256" key="5">
    <source>
        <dbReference type="ARBA" id="ARBA00022801"/>
    </source>
</evidence>
<comment type="similarity">
    <text evidence="2">Belongs to the peptidase M35 family.</text>
</comment>
<evidence type="ECO:0000313" key="9">
    <source>
        <dbReference type="EMBL" id="SET25365.1"/>
    </source>
</evidence>
<keyword evidence="10" id="KW-1185">Reference proteome</keyword>
<dbReference type="AlphaFoldDB" id="A0A1I0CZR2"/>
<evidence type="ECO:0000256" key="1">
    <source>
        <dbReference type="ARBA" id="ARBA00001947"/>
    </source>
</evidence>
<protein>
    <submittedName>
        <fullName evidence="9">Peptidyl-Lys metalloendopeptidase</fullName>
    </submittedName>
</protein>
<reference evidence="10" key="1">
    <citation type="submission" date="2016-10" db="EMBL/GenBank/DDBJ databases">
        <authorList>
            <person name="Varghese N."/>
            <person name="Submissions S."/>
        </authorList>
    </citation>
    <scope>NUCLEOTIDE SEQUENCE [LARGE SCALE GENOMIC DNA]</scope>
    <source>
        <strain evidence="10">DSM 16858</strain>
    </source>
</reference>
<dbReference type="Proteomes" id="UP000199181">
    <property type="component" value="Unassembled WGS sequence"/>
</dbReference>
<keyword evidence="4" id="KW-0479">Metal-binding</keyword>
<comment type="cofactor">
    <cofactor evidence="1">
        <name>Zn(2+)</name>
        <dbReference type="ChEBI" id="CHEBI:29105"/>
    </cofactor>
</comment>
<evidence type="ECO:0000256" key="7">
    <source>
        <dbReference type="ARBA" id="ARBA00023049"/>
    </source>
</evidence>
<dbReference type="RefSeq" id="WP_093516513.1">
    <property type="nucleotide sequence ID" value="NZ_FOIJ01000002.1"/>
</dbReference>
<dbReference type="PROSITE" id="PS51257">
    <property type="entry name" value="PROKAR_LIPOPROTEIN"/>
    <property type="match status" value="1"/>
</dbReference>
<proteinExistence type="inferred from homology"/>
<dbReference type="Pfam" id="PF14521">
    <property type="entry name" value="Aspzincin_M35"/>
    <property type="match status" value="1"/>
</dbReference>
<dbReference type="InterPro" id="IPR050414">
    <property type="entry name" value="Fungal_M35_metalloproteases"/>
</dbReference>
<dbReference type="PANTHER" id="PTHR37016:SF3">
    <property type="entry name" value="NEUTRAL PROTEASE 2-RELATED"/>
    <property type="match status" value="1"/>
</dbReference>
<dbReference type="InterPro" id="IPR024079">
    <property type="entry name" value="MetalloPept_cat_dom_sf"/>
</dbReference>
<keyword evidence="3" id="KW-0645">Protease</keyword>
<dbReference type="SMART" id="SM01351">
    <property type="entry name" value="Aspzincin_M35"/>
    <property type="match status" value="1"/>
</dbReference>
<dbReference type="InterPro" id="IPR034115">
    <property type="entry name" value="M35_peptidyl-Lys"/>
</dbReference>
<feature type="domain" description="Lysine-specific metallo-endopeptidase" evidence="8">
    <location>
        <begin position="219"/>
        <end position="352"/>
    </location>
</feature>
<accession>A0A1I0CZR2</accession>
<evidence type="ECO:0000256" key="6">
    <source>
        <dbReference type="ARBA" id="ARBA00022833"/>
    </source>
</evidence>
<evidence type="ECO:0000256" key="4">
    <source>
        <dbReference type="ARBA" id="ARBA00022723"/>
    </source>
</evidence>
<organism evidence="9 10">
    <name type="scientific">Stigmatella erecta</name>
    <dbReference type="NCBI Taxonomy" id="83460"/>
    <lineage>
        <taxon>Bacteria</taxon>
        <taxon>Pseudomonadati</taxon>
        <taxon>Myxococcota</taxon>
        <taxon>Myxococcia</taxon>
        <taxon>Myxococcales</taxon>
        <taxon>Cystobacterineae</taxon>
        <taxon>Archangiaceae</taxon>
        <taxon>Stigmatella</taxon>
    </lineage>
</organism>
<dbReference type="Gene3D" id="2.60.40.2970">
    <property type="match status" value="1"/>
</dbReference>
<dbReference type="EMBL" id="FOIJ01000002">
    <property type="protein sequence ID" value="SET25365.1"/>
    <property type="molecule type" value="Genomic_DNA"/>
</dbReference>
<dbReference type="GO" id="GO:0006508">
    <property type="term" value="P:proteolysis"/>
    <property type="evidence" value="ECO:0007669"/>
    <property type="project" value="UniProtKB-KW"/>
</dbReference>
<keyword evidence="6" id="KW-0862">Zinc</keyword>
<gene>
    <name evidence="9" type="ORF">SAMN05443639_102322</name>
</gene>
<dbReference type="SUPFAM" id="SSF55486">
    <property type="entry name" value="Metalloproteases ('zincins'), catalytic domain"/>
    <property type="match status" value="1"/>
</dbReference>
<sequence>MSKRQGGRLRGLCGAGAGLLLLGACGAPPEGPDDASPLGAVEAASGELSAHLSAAAPSFRAEEEVSLTLTLTNPTAHPVRLLSWNTPAQGLTENLLIVTFNGAPVAYRGPQFKRAIPRPEDFLTLAPGESLTRTVTLAGVYDWSRSGPYTVRYAGVGPETFSSNSLTLWVSGRPAPQEPLEAPPAHPLGLSYRQCSDRQKSDIAQAFTTAQSMAHKAVSYLSETLPSSTPRYKTWFGPATATGWLTVRAHFSTLKHALNTKPVVVDCGCTRNAYAYVYPHRPYTIYVCNAFWSAPMAGTDSKGGTLIHEMSHFTAVAGTDDHAYGQSAAKSLALSHPSKARDNADSHEYFAENTPVLR</sequence>
<keyword evidence="7" id="KW-0482">Metalloprotease</keyword>
<evidence type="ECO:0000256" key="2">
    <source>
        <dbReference type="ARBA" id="ARBA00010279"/>
    </source>
</evidence>
<dbReference type="PANTHER" id="PTHR37016">
    <property type="match status" value="1"/>
</dbReference>
<dbReference type="InterPro" id="IPR029463">
    <property type="entry name" value="Lys_MEP"/>
</dbReference>